<feature type="domain" description="Ribosomal protein eL8/eL30/eS12/Gadd45" evidence="3">
    <location>
        <begin position="5"/>
        <end position="84"/>
    </location>
</feature>
<evidence type="ECO:0000256" key="1">
    <source>
        <dbReference type="ARBA" id="ARBA00022980"/>
    </source>
</evidence>
<dbReference type="GO" id="GO:1990904">
    <property type="term" value="C:ribonucleoprotein complex"/>
    <property type="evidence" value="ECO:0007669"/>
    <property type="project" value="UniProtKB-KW"/>
</dbReference>
<dbReference type="Pfam" id="PF01248">
    <property type="entry name" value="Ribosomal_L7Ae"/>
    <property type="match status" value="1"/>
</dbReference>
<proteinExistence type="predicted"/>
<dbReference type="SUPFAM" id="SSF55315">
    <property type="entry name" value="L30e-like"/>
    <property type="match status" value="1"/>
</dbReference>
<keyword evidence="2" id="KW-0687">Ribonucleoprotein</keyword>
<protein>
    <recommendedName>
        <fullName evidence="3">Ribosomal protein eL8/eL30/eS12/Gadd45 domain-containing protein</fullName>
    </recommendedName>
</protein>
<reference evidence="4" key="1">
    <citation type="submission" date="2018-05" db="EMBL/GenBank/DDBJ databases">
        <authorList>
            <person name="Lanie J.A."/>
            <person name="Ng W.-L."/>
            <person name="Kazmierczak K.M."/>
            <person name="Andrzejewski T.M."/>
            <person name="Davidsen T.M."/>
            <person name="Wayne K.J."/>
            <person name="Tettelin H."/>
            <person name="Glass J.I."/>
            <person name="Rusch D."/>
            <person name="Podicherti R."/>
            <person name="Tsui H.-C.T."/>
            <person name="Winkler M.E."/>
        </authorList>
    </citation>
    <scope>NUCLEOTIDE SEQUENCE</scope>
</reference>
<name>A0A382B5K1_9ZZZZ</name>
<dbReference type="InterPro" id="IPR029064">
    <property type="entry name" value="Ribosomal_eL30-like_sf"/>
</dbReference>
<dbReference type="EMBL" id="UINC01028299">
    <property type="protein sequence ID" value="SVB09048.1"/>
    <property type="molecule type" value="Genomic_DNA"/>
</dbReference>
<gene>
    <name evidence="4" type="ORF">METZ01_LOCUS161902</name>
</gene>
<dbReference type="Gene3D" id="3.30.1330.30">
    <property type="match status" value="1"/>
</dbReference>
<dbReference type="InterPro" id="IPR039109">
    <property type="entry name" value="Ribosomal_eL30-like"/>
</dbReference>
<dbReference type="AlphaFoldDB" id="A0A382B5K1"/>
<dbReference type="GO" id="GO:0003723">
    <property type="term" value="F:RNA binding"/>
    <property type="evidence" value="ECO:0007669"/>
    <property type="project" value="InterPro"/>
</dbReference>
<evidence type="ECO:0000259" key="3">
    <source>
        <dbReference type="Pfam" id="PF01248"/>
    </source>
</evidence>
<sequence>MAKLLEKALVDAIKERKRTIGIKQIMSSMENSKLVVISRSLPTKLTKKIEESAKNHNVPLIHFNDNSMTLGKLCGLAFHVSAISLSLLSNTNMQAIVKEYETK</sequence>
<evidence type="ECO:0000313" key="4">
    <source>
        <dbReference type="EMBL" id="SVB09048.1"/>
    </source>
</evidence>
<organism evidence="4">
    <name type="scientific">marine metagenome</name>
    <dbReference type="NCBI Taxonomy" id="408172"/>
    <lineage>
        <taxon>unclassified sequences</taxon>
        <taxon>metagenomes</taxon>
        <taxon>ecological metagenomes</taxon>
    </lineage>
</organism>
<evidence type="ECO:0000256" key="2">
    <source>
        <dbReference type="ARBA" id="ARBA00023274"/>
    </source>
</evidence>
<dbReference type="PANTHER" id="PTHR11449">
    <property type="entry name" value="RIBOSOMAL PROTEIN L30"/>
    <property type="match status" value="1"/>
</dbReference>
<dbReference type="InterPro" id="IPR004038">
    <property type="entry name" value="Ribosomal_eL8/eL30/eS12/Gad45"/>
</dbReference>
<dbReference type="GO" id="GO:0005840">
    <property type="term" value="C:ribosome"/>
    <property type="evidence" value="ECO:0007669"/>
    <property type="project" value="UniProtKB-KW"/>
</dbReference>
<keyword evidence="1" id="KW-0689">Ribosomal protein</keyword>
<accession>A0A382B5K1</accession>